<dbReference type="SFLD" id="SFLDG01129">
    <property type="entry name" value="C1.5:_HAD__Beta-PGM__Phosphata"/>
    <property type="match status" value="1"/>
</dbReference>
<reference evidence="1" key="1">
    <citation type="submission" date="2018-05" db="EMBL/GenBank/DDBJ databases">
        <authorList>
            <person name="Lanie J.A."/>
            <person name="Ng W.-L."/>
            <person name="Kazmierczak K.M."/>
            <person name="Andrzejewski T.M."/>
            <person name="Davidsen T.M."/>
            <person name="Wayne K.J."/>
            <person name="Tettelin H."/>
            <person name="Glass J.I."/>
            <person name="Rusch D."/>
            <person name="Podicherti R."/>
            <person name="Tsui H.-C.T."/>
            <person name="Winkler M.E."/>
        </authorList>
    </citation>
    <scope>NUCLEOTIDE SEQUENCE</scope>
</reference>
<dbReference type="GO" id="GO:0005829">
    <property type="term" value="C:cytosol"/>
    <property type="evidence" value="ECO:0007669"/>
    <property type="project" value="TreeGrafter"/>
</dbReference>
<dbReference type="PANTHER" id="PTHR43434">
    <property type="entry name" value="PHOSPHOGLYCOLATE PHOSPHATASE"/>
    <property type="match status" value="1"/>
</dbReference>
<gene>
    <name evidence="1" type="ORF">METZ01_LOCUS211184</name>
</gene>
<dbReference type="InterPro" id="IPR036412">
    <property type="entry name" value="HAD-like_sf"/>
</dbReference>
<protein>
    <recommendedName>
        <fullName evidence="2">Haloacid dehalogenase-like hydrolase</fullName>
    </recommendedName>
</protein>
<name>A0A382F5U7_9ZZZZ</name>
<accession>A0A382F5U7</accession>
<dbReference type="Pfam" id="PF00702">
    <property type="entry name" value="Hydrolase"/>
    <property type="match status" value="1"/>
</dbReference>
<dbReference type="GO" id="GO:0008967">
    <property type="term" value="F:phosphoglycolate phosphatase activity"/>
    <property type="evidence" value="ECO:0007669"/>
    <property type="project" value="TreeGrafter"/>
</dbReference>
<dbReference type="EMBL" id="UINC01048151">
    <property type="protein sequence ID" value="SVB58330.1"/>
    <property type="molecule type" value="Genomic_DNA"/>
</dbReference>
<proteinExistence type="predicted"/>
<dbReference type="InterPro" id="IPR050155">
    <property type="entry name" value="HAD-like_hydrolase_sf"/>
</dbReference>
<evidence type="ECO:0000313" key="1">
    <source>
        <dbReference type="EMBL" id="SVB58330.1"/>
    </source>
</evidence>
<dbReference type="PANTHER" id="PTHR43434:SF1">
    <property type="entry name" value="PHOSPHOGLYCOLATE PHOSPHATASE"/>
    <property type="match status" value="1"/>
</dbReference>
<dbReference type="Gene3D" id="3.40.50.1000">
    <property type="entry name" value="HAD superfamily/HAD-like"/>
    <property type="match status" value="1"/>
</dbReference>
<dbReference type="GO" id="GO:0006281">
    <property type="term" value="P:DNA repair"/>
    <property type="evidence" value="ECO:0007669"/>
    <property type="project" value="TreeGrafter"/>
</dbReference>
<dbReference type="SFLD" id="SFLDS00003">
    <property type="entry name" value="Haloacid_Dehalogenase"/>
    <property type="match status" value="1"/>
</dbReference>
<sequence length="288" mass="32291">MTETSSLDPRGTMAERFTGKVEFADHFAPRSNIQHVLFDFDGTLSLIREGWPEVMLPMFEEMLPPVKGDDPAGVRAMLLDDIMTLNGRQTIFQMMRFAERVGERGGKALDALEYKHEYLRRLEVRIQSRVNRLANGVTEPVEFLLHGSIALLDCMEARGWNLCLASGTDEPFVKREAELLGLGRYFGEYIYGAQDDFMSFSKKQVIERILRENNVNGDQLLVLGDGYVEIEDGKNVGGLTVAVASDEAHNGTGQFDEWKRNRLLGVGADIVIPDYRDAAVLVDVIEGK</sequence>
<dbReference type="SUPFAM" id="SSF56784">
    <property type="entry name" value="HAD-like"/>
    <property type="match status" value="1"/>
</dbReference>
<organism evidence="1">
    <name type="scientific">marine metagenome</name>
    <dbReference type="NCBI Taxonomy" id="408172"/>
    <lineage>
        <taxon>unclassified sequences</taxon>
        <taxon>metagenomes</taxon>
        <taxon>ecological metagenomes</taxon>
    </lineage>
</organism>
<evidence type="ECO:0008006" key="2">
    <source>
        <dbReference type="Google" id="ProtNLM"/>
    </source>
</evidence>
<dbReference type="AlphaFoldDB" id="A0A382F5U7"/>
<dbReference type="InterPro" id="IPR023214">
    <property type="entry name" value="HAD_sf"/>
</dbReference>